<dbReference type="OrthoDB" id="3553044at2759"/>
<dbReference type="Proteomes" id="UP000319257">
    <property type="component" value="Unassembled WGS sequence"/>
</dbReference>
<evidence type="ECO:0000313" key="3">
    <source>
        <dbReference type="Proteomes" id="UP000319257"/>
    </source>
</evidence>
<keyword evidence="3" id="KW-1185">Reference proteome</keyword>
<accession>A0A507ASH8</accession>
<comment type="caution">
    <text evidence="2">The sequence shown here is derived from an EMBL/GenBank/DDBJ whole genome shotgun (WGS) entry which is preliminary data.</text>
</comment>
<name>A0A507ASH8_9PEZI</name>
<dbReference type="InParanoid" id="A0A507ASH8"/>
<gene>
    <name evidence="2" type="ORF">E0L32_006597</name>
</gene>
<dbReference type="AlphaFoldDB" id="A0A507ASH8"/>
<feature type="region of interest" description="Disordered" evidence="1">
    <location>
        <begin position="138"/>
        <end position="190"/>
    </location>
</feature>
<sequence>MSPDYRTHRLHPSTPSPASSRTSTPPLHDDDNIITPSHQRAPPITTTATAAATEMHAPLLPSQAEEELSRSRRRRRSSGQSYGSSGSAVPVPGSDVDTAELWQRMLAAQQEFHCYNSARVSAALEDDSVGAVVRYTDEQKQKSIKTVSRPAERAHRAAAGRGEEARRVLHRARRPQARPEAEPLAQVERV</sequence>
<evidence type="ECO:0000313" key="2">
    <source>
        <dbReference type="EMBL" id="TPX12952.1"/>
    </source>
</evidence>
<dbReference type="EMBL" id="SKBQ01000038">
    <property type="protein sequence ID" value="TPX12952.1"/>
    <property type="molecule type" value="Genomic_DNA"/>
</dbReference>
<organism evidence="2 3">
    <name type="scientific">Thyridium curvatum</name>
    <dbReference type="NCBI Taxonomy" id="1093900"/>
    <lineage>
        <taxon>Eukaryota</taxon>
        <taxon>Fungi</taxon>
        <taxon>Dikarya</taxon>
        <taxon>Ascomycota</taxon>
        <taxon>Pezizomycotina</taxon>
        <taxon>Sordariomycetes</taxon>
        <taxon>Sordariomycetidae</taxon>
        <taxon>Thyridiales</taxon>
        <taxon>Thyridiaceae</taxon>
        <taxon>Thyridium</taxon>
    </lineage>
</organism>
<dbReference type="RefSeq" id="XP_030994663.1">
    <property type="nucleotide sequence ID" value="XM_031141248.1"/>
</dbReference>
<feature type="region of interest" description="Disordered" evidence="1">
    <location>
        <begin position="1"/>
        <end position="94"/>
    </location>
</feature>
<evidence type="ECO:0000256" key="1">
    <source>
        <dbReference type="SAM" id="MobiDB-lite"/>
    </source>
</evidence>
<dbReference type="GeneID" id="41974044"/>
<reference evidence="2 3" key="1">
    <citation type="submission" date="2019-06" db="EMBL/GenBank/DDBJ databases">
        <title>Draft genome sequence of the filamentous fungus Phialemoniopsis curvata isolated from diesel fuel.</title>
        <authorList>
            <person name="Varaljay V.A."/>
            <person name="Lyon W.J."/>
            <person name="Crouch A.L."/>
            <person name="Drake C.E."/>
            <person name="Hollomon J.M."/>
            <person name="Nadeau L.J."/>
            <person name="Nunn H.S."/>
            <person name="Stevenson B.S."/>
            <person name="Bojanowski C.L."/>
            <person name="Crookes-Goodson W.J."/>
        </authorList>
    </citation>
    <scope>NUCLEOTIDE SEQUENCE [LARGE SCALE GENOMIC DNA]</scope>
    <source>
        <strain evidence="2 3">D216</strain>
    </source>
</reference>
<feature type="compositionally biased region" description="Low complexity" evidence="1">
    <location>
        <begin position="78"/>
        <end position="94"/>
    </location>
</feature>
<protein>
    <submittedName>
        <fullName evidence="2">Uncharacterized protein</fullName>
    </submittedName>
</protein>
<feature type="compositionally biased region" description="Basic and acidic residues" evidence="1">
    <location>
        <begin position="150"/>
        <end position="167"/>
    </location>
</feature>
<feature type="compositionally biased region" description="Low complexity" evidence="1">
    <location>
        <begin position="12"/>
        <end position="26"/>
    </location>
</feature>
<proteinExistence type="predicted"/>